<name>A0A0G2F9D4_9PEZI</name>
<comment type="caution">
    <text evidence="3">The sequence shown here is derived from an EMBL/GenBank/DDBJ whole genome shotgun (WGS) entry which is preliminary data.</text>
</comment>
<proteinExistence type="predicted"/>
<feature type="domain" description="NADP-dependent oxidoreductase" evidence="2">
    <location>
        <begin position="4"/>
        <end position="295"/>
    </location>
</feature>
<dbReference type="PANTHER" id="PTHR43364:SF4">
    <property type="entry name" value="NAD(P)-LINKED OXIDOREDUCTASE SUPERFAMILY PROTEIN"/>
    <property type="match status" value="1"/>
</dbReference>
<dbReference type="Gene3D" id="3.20.20.100">
    <property type="entry name" value="NADP-dependent oxidoreductase domain"/>
    <property type="match status" value="1"/>
</dbReference>
<evidence type="ECO:0000259" key="2">
    <source>
        <dbReference type="Pfam" id="PF00248"/>
    </source>
</evidence>
<dbReference type="STRING" id="1214573.A0A0G2F9D4"/>
<dbReference type="SUPFAM" id="SSF51430">
    <property type="entry name" value="NAD(P)-linked oxidoreductase"/>
    <property type="match status" value="1"/>
</dbReference>
<dbReference type="OrthoDB" id="2310150at2759"/>
<dbReference type="Pfam" id="PF00248">
    <property type="entry name" value="Aldo_ket_red"/>
    <property type="match status" value="1"/>
</dbReference>
<evidence type="ECO:0000313" key="4">
    <source>
        <dbReference type="Proteomes" id="UP000034680"/>
    </source>
</evidence>
<gene>
    <name evidence="3" type="ORF">UCDDA912_g08788</name>
</gene>
<dbReference type="InterPro" id="IPR023210">
    <property type="entry name" value="NADP_OxRdtase_dom"/>
</dbReference>
<dbReference type="InterPro" id="IPR036812">
    <property type="entry name" value="NAD(P)_OxRdtase_dom_sf"/>
</dbReference>
<dbReference type="AlphaFoldDB" id="A0A0G2F9D4"/>
<keyword evidence="4" id="KW-1185">Reference proteome</keyword>
<dbReference type="InterPro" id="IPR018170">
    <property type="entry name" value="Aldo/ket_reductase_CS"/>
</dbReference>
<reference evidence="3 4" key="1">
    <citation type="submission" date="2015-05" db="EMBL/GenBank/DDBJ databases">
        <title>Distinctive expansion of gene families associated with plant cell wall degradation and secondary metabolism in the genomes of grapevine trunk pathogens.</title>
        <authorList>
            <person name="Lawrence D.P."/>
            <person name="Travadon R."/>
            <person name="Rolshausen P.E."/>
            <person name="Baumgartner K."/>
        </authorList>
    </citation>
    <scope>NUCLEOTIDE SEQUENCE [LARGE SCALE GENOMIC DNA]</scope>
    <source>
        <strain evidence="3">DA912</strain>
    </source>
</reference>
<evidence type="ECO:0000313" key="3">
    <source>
        <dbReference type="EMBL" id="KKY31292.1"/>
    </source>
</evidence>
<dbReference type="InterPro" id="IPR050523">
    <property type="entry name" value="AKR_Detox_Biosynth"/>
</dbReference>
<dbReference type="EMBL" id="LCUC01000399">
    <property type="protein sequence ID" value="KKY31292.1"/>
    <property type="molecule type" value="Genomic_DNA"/>
</dbReference>
<reference evidence="3 4" key="2">
    <citation type="submission" date="2015-05" db="EMBL/GenBank/DDBJ databases">
        <authorList>
            <person name="Morales-Cruz A."/>
            <person name="Amrine K.C."/>
            <person name="Cantu D."/>
        </authorList>
    </citation>
    <scope>NUCLEOTIDE SEQUENCE [LARGE SCALE GENOMIC DNA]</scope>
    <source>
        <strain evidence="3">DA912</strain>
    </source>
</reference>
<accession>A0A0G2F9D4</accession>
<dbReference type="Proteomes" id="UP000034680">
    <property type="component" value="Unassembled WGS sequence"/>
</dbReference>
<organism evidence="3 4">
    <name type="scientific">Diaporthe ampelina</name>
    <dbReference type="NCBI Taxonomy" id="1214573"/>
    <lineage>
        <taxon>Eukaryota</taxon>
        <taxon>Fungi</taxon>
        <taxon>Dikarya</taxon>
        <taxon>Ascomycota</taxon>
        <taxon>Pezizomycotina</taxon>
        <taxon>Sordariomycetes</taxon>
        <taxon>Sordariomycetidae</taxon>
        <taxon>Diaporthales</taxon>
        <taxon>Diaporthaceae</taxon>
        <taxon>Diaporthe</taxon>
    </lineage>
</organism>
<keyword evidence="1" id="KW-0560">Oxidoreductase</keyword>
<sequence>MPAKLVFGAGGIGGTDKGFTYTWDTAEKASSLLDTLENLGLKELDSAASYPPGNPWNTETLLGQSKAVERGFVVDSKILGGRGPMLTDELITTSVGKTLQLLNAGKVRTMYAHFSDTHTPIEETAKAFDKQYREGRFERLGLCNYSTAELSQYFSICGEKGYVKPTVYQGEYNALVRDDEAELIPLLRQHKCVYYAYSPLAGGFLTGKVTFTTNAESQLHRTRFHGPSTFKPYADRYNKEKMHNAVRALKKVCDEDGVSLQEASLRWLVWHSKLGEGDAVILGATKVGQLESNYHEFRVV</sequence>
<dbReference type="PANTHER" id="PTHR43364">
    <property type="entry name" value="NADH-SPECIFIC METHYLGLYOXAL REDUCTASE-RELATED"/>
    <property type="match status" value="1"/>
</dbReference>
<protein>
    <submittedName>
        <fullName evidence="3">Putative aldo keto</fullName>
    </submittedName>
</protein>
<dbReference type="PROSITE" id="PS00062">
    <property type="entry name" value="ALDOKETO_REDUCTASE_2"/>
    <property type="match status" value="1"/>
</dbReference>
<evidence type="ECO:0000256" key="1">
    <source>
        <dbReference type="ARBA" id="ARBA00023002"/>
    </source>
</evidence>
<dbReference type="GO" id="GO:0016491">
    <property type="term" value="F:oxidoreductase activity"/>
    <property type="evidence" value="ECO:0007669"/>
    <property type="project" value="UniProtKB-KW"/>
</dbReference>